<evidence type="ECO:0000259" key="9">
    <source>
        <dbReference type="PROSITE" id="PS51987"/>
    </source>
</evidence>
<dbReference type="InterPro" id="IPR014746">
    <property type="entry name" value="Gln_synth/guanido_kin_cat_dom"/>
</dbReference>
<dbReference type="Proteomes" id="UP000199647">
    <property type="component" value="Unassembled WGS sequence"/>
</dbReference>
<evidence type="ECO:0000256" key="2">
    <source>
        <dbReference type="ARBA" id="ARBA00003117"/>
    </source>
</evidence>
<sequence length="435" mass="47338">MIREPIIMACTCEIAGRVRGKGFPAADLPSRLEKGVGWVPTNTMISALGPIADTPFGATGDMILVPDPTTEVNVDFGDGSVPERWFLGDIRLTDGTPWECCPREFLRRALRDLDEAAGLQLFAAFEHEFVYSGVEDRPGAPYSLDLYRRQGGFGETLLAAMRAAGVEPDSFLPEYGARQFEVTCAPALGMKAADDAVKVREMARAVAIRLGHRATFSPILDPEGTGSGVHIHFSFRDRESGSATYDPARPFMLTETAGHFMAGILAHLPAIAAITAPSPVSYIRLRPDRWAPTWGYIADRDREASLRICPVVGGTSEDARRRFNVEFRPADAAASPYLALGVLVHAGVDGIRRRLKLPDLDGIAAMDAAEREAAGIRRLPQSLAEALDELEADAGAKNWFGAIYLDAYLRHKRAEIGMVAGLDERAQCDLYAESY</sequence>
<feature type="domain" description="GS catalytic" evidence="9">
    <location>
        <begin position="102"/>
        <end position="435"/>
    </location>
</feature>
<reference evidence="10 11" key="1">
    <citation type="submission" date="2016-10" db="EMBL/GenBank/DDBJ databases">
        <authorList>
            <person name="de Groot N.N."/>
        </authorList>
    </citation>
    <scope>NUCLEOTIDE SEQUENCE [LARGE SCALE GENOMIC DNA]</scope>
    <source>
        <strain evidence="10 11">A52C2</strain>
    </source>
</reference>
<dbReference type="InterPro" id="IPR008147">
    <property type="entry name" value="Gln_synt_N"/>
</dbReference>
<comment type="function">
    <text evidence="2">Catalyzes the ATP-dependent biosynthesis of glutamine from glutamate and ammonia.</text>
</comment>
<dbReference type="RefSeq" id="WP_177176935.1">
    <property type="nucleotide sequence ID" value="NZ_FOFG01000020.1"/>
</dbReference>
<dbReference type="GO" id="GO:0006542">
    <property type="term" value="P:glutamine biosynthetic process"/>
    <property type="evidence" value="ECO:0007669"/>
    <property type="project" value="InterPro"/>
</dbReference>
<evidence type="ECO:0000256" key="7">
    <source>
        <dbReference type="PROSITE-ProRule" id="PRU01331"/>
    </source>
</evidence>
<dbReference type="Gene3D" id="3.30.590.10">
    <property type="entry name" value="Glutamine synthetase/guanido kinase, catalytic domain"/>
    <property type="match status" value="1"/>
</dbReference>
<gene>
    <name evidence="10" type="ORF">SAMN05216548_12015</name>
</gene>
<dbReference type="SMART" id="SM01230">
    <property type="entry name" value="Gln-synt_C"/>
    <property type="match status" value="1"/>
</dbReference>
<evidence type="ECO:0000256" key="3">
    <source>
        <dbReference type="ARBA" id="ARBA00022598"/>
    </source>
</evidence>
<dbReference type="GO" id="GO:0005524">
    <property type="term" value="F:ATP binding"/>
    <property type="evidence" value="ECO:0007669"/>
    <property type="project" value="UniProtKB-KW"/>
</dbReference>
<evidence type="ECO:0000256" key="4">
    <source>
        <dbReference type="ARBA" id="ARBA00022741"/>
    </source>
</evidence>
<keyword evidence="4" id="KW-0547">Nucleotide-binding</keyword>
<comment type="cofactor">
    <cofactor evidence="1">
        <name>Mg(2+)</name>
        <dbReference type="ChEBI" id="CHEBI:18420"/>
    </cofactor>
</comment>
<dbReference type="SUPFAM" id="SSF55931">
    <property type="entry name" value="Glutamine synthetase/guanido kinase"/>
    <property type="match status" value="1"/>
</dbReference>
<dbReference type="STRING" id="1855383.SAMN05216548_12015"/>
<dbReference type="EMBL" id="FOFG01000020">
    <property type="protein sequence ID" value="SER47176.1"/>
    <property type="molecule type" value="Genomic_DNA"/>
</dbReference>
<keyword evidence="3" id="KW-0436">Ligase</keyword>
<comment type="similarity">
    <text evidence="7 8">Belongs to the glutamine synthetase family.</text>
</comment>
<proteinExistence type="inferred from homology"/>
<evidence type="ECO:0000313" key="11">
    <source>
        <dbReference type="Proteomes" id="UP000199647"/>
    </source>
</evidence>
<dbReference type="PROSITE" id="PS51987">
    <property type="entry name" value="GS_CATALYTIC"/>
    <property type="match status" value="1"/>
</dbReference>
<dbReference type="GO" id="GO:0004356">
    <property type="term" value="F:glutamine synthetase activity"/>
    <property type="evidence" value="ECO:0007669"/>
    <property type="project" value="InterPro"/>
</dbReference>
<dbReference type="AlphaFoldDB" id="A0A1H9PFV4"/>
<dbReference type="InterPro" id="IPR008146">
    <property type="entry name" value="Gln_synth_cat_dom"/>
</dbReference>
<dbReference type="Pfam" id="PF16952">
    <property type="entry name" value="Gln-synt_N_2"/>
    <property type="match status" value="1"/>
</dbReference>
<dbReference type="PANTHER" id="PTHR43785">
    <property type="entry name" value="GAMMA-GLUTAMYLPUTRESCINE SYNTHETASE"/>
    <property type="match status" value="1"/>
</dbReference>
<dbReference type="Pfam" id="PF00120">
    <property type="entry name" value="Gln-synt_C"/>
    <property type="match status" value="1"/>
</dbReference>
<protein>
    <submittedName>
        <fullName evidence="10">Glutamine synthetase</fullName>
    </submittedName>
</protein>
<evidence type="ECO:0000256" key="6">
    <source>
        <dbReference type="ARBA" id="ARBA00023231"/>
    </source>
</evidence>
<keyword evidence="6" id="KW-0535">Nitrogen fixation</keyword>
<evidence type="ECO:0000256" key="1">
    <source>
        <dbReference type="ARBA" id="ARBA00001946"/>
    </source>
</evidence>
<dbReference type="PANTHER" id="PTHR43785:SF12">
    <property type="entry name" value="TYPE-1 GLUTAMINE SYNTHETASE 2"/>
    <property type="match status" value="1"/>
</dbReference>
<accession>A0A1H9PFV4</accession>
<organism evidence="10 11">
    <name type="scientific">Faunimonas pinastri</name>
    <dbReference type="NCBI Taxonomy" id="1855383"/>
    <lineage>
        <taxon>Bacteria</taxon>
        <taxon>Pseudomonadati</taxon>
        <taxon>Pseudomonadota</taxon>
        <taxon>Alphaproteobacteria</taxon>
        <taxon>Hyphomicrobiales</taxon>
        <taxon>Afifellaceae</taxon>
        <taxon>Faunimonas</taxon>
    </lineage>
</organism>
<dbReference type="InterPro" id="IPR036651">
    <property type="entry name" value="Gln_synt_N_sf"/>
</dbReference>
<dbReference type="Gene3D" id="3.10.20.70">
    <property type="entry name" value="Glutamine synthetase, N-terminal domain"/>
    <property type="match status" value="1"/>
</dbReference>
<name>A0A1H9PFV4_9HYPH</name>
<evidence type="ECO:0000313" key="10">
    <source>
        <dbReference type="EMBL" id="SER47176.1"/>
    </source>
</evidence>
<keyword evidence="11" id="KW-1185">Reference proteome</keyword>
<keyword evidence="5" id="KW-0067">ATP-binding</keyword>
<evidence type="ECO:0000256" key="8">
    <source>
        <dbReference type="RuleBase" id="RU000384"/>
    </source>
</evidence>
<evidence type="ECO:0000256" key="5">
    <source>
        <dbReference type="ARBA" id="ARBA00022840"/>
    </source>
</evidence>